<keyword evidence="2" id="KW-1185">Reference proteome</keyword>
<dbReference type="Proteomes" id="UP001156670">
    <property type="component" value="Unassembled WGS sequence"/>
</dbReference>
<organism evidence="1 2">
    <name type="scientific">Dyella acidisoli</name>
    <dbReference type="NCBI Taxonomy" id="1867834"/>
    <lineage>
        <taxon>Bacteria</taxon>
        <taxon>Pseudomonadati</taxon>
        <taxon>Pseudomonadota</taxon>
        <taxon>Gammaproteobacteria</taxon>
        <taxon>Lysobacterales</taxon>
        <taxon>Rhodanobacteraceae</taxon>
        <taxon>Dyella</taxon>
    </lineage>
</organism>
<sequence>MSQTTLHEVAIGYLLTHQAEHLTHDRQYLIERCAAHLQAQGATVERANIVALQALGELDTRATKAHIELTHCTSFAVFVVDPVTRARIAFTAADLIRLARDYATRTDTVVTRH</sequence>
<dbReference type="EMBL" id="BSOB01000018">
    <property type="protein sequence ID" value="GLQ93439.1"/>
    <property type="molecule type" value="Genomic_DNA"/>
</dbReference>
<dbReference type="RefSeq" id="WP_284321150.1">
    <property type="nucleotide sequence ID" value="NZ_BSOB01000018.1"/>
</dbReference>
<comment type="caution">
    <text evidence="1">The sequence shown here is derived from an EMBL/GenBank/DDBJ whole genome shotgun (WGS) entry which is preliminary data.</text>
</comment>
<evidence type="ECO:0000313" key="1">
    <source>
        <dbReference type="EMBL" id="GLQ93439.1"/>
    </source>
</evidence>
<proteinExistence type="predicted"/>
<accession>A0ABQ5XSY3</accession>
<name>A0ABQ5XSY3_9GAMM</name>
<gene>
    <name evidence="1" type="ORF">GCM10007901_23900</name>
</gene>
<evidence type="ECO:0000313" key="2">
    <source>
        <dbReference type="Proteomes" id="UP001156670"/>
    </source>
</evidence>
<reference evidence="2" key="1">
    <citation type="journal article" date="2019" name="Int. J. Syst. Evol. Microbiol.">
        <title>The Global Catalogue of Microorganisms (GCM) 10K type strain sequencing project: providing services to taxonomists for standard genome sequencing and annotation.</title>
        <authorList>
            <consortium name="The Broad Institute Genomics Platform"/>
            <consortium name="The Broad Institute Genome Sequencing Center for Infectious Disease"/>
            <person name="Wu L."/>
            <person name="Ma J."/>
        </authorList>
    </citation>
    <scope>NUCLEOTIDE SEQUENCE [LARGE SCALE GENOMIC DNA]</scope>
    <source>
        <strain evidence="2">NBRC 111980</strain>
    </source>
</reference>
<protein>
    <submittedName>
        <fullName evidence="1">Uncharacterized protein</fullName>
    </submittedName>
</protein>